<dbReference type="EMBL" id="JACTNZ010000001">
    <property type="protein sequence ID" value="KAG5565591.1"/>
    <property type="molecule type" value="Genomic_DNA"/>
</dbReference>
<feature type="chain" id="PRO_5043428532" evidence="3">
    <location>
        <begin position="25"/>
        <end position="305"/>
    </location>
</feature>
<dbReference type="Proteomes" id="UP000823749">
    <property type="component" value="Chromosome 1"/>
</dbReference>
<comment type="caution">
    <text evidence="4">The sequence shown here is derived from an EMBL/GenBank/DDBJ whole genome shotgun (WGS) entry which is preliminary data.</text>
</comment>
<keyword evidence="3" id="KW-0732">Signal</keyword>
<evidence type="ECO:0000313" key="5">
    <source>
        <dbReference type="Proteomes" id="UP000823749"/>
    </source>
</evidence>
<proteinExistence type="predicted"/>
<evidence type="ECO:0000256" key="2">
    <source>
        <dbReference type="SAM" id="MobiDB-lite"/>
    </source>
</evidence>
<evidence type="ECO:0000256" key="3">
    <source>
        <dbReference type="SAM" id="SignalP"/>
    </source>
</evidence>
<feature type="signal peptide" evidence="3">
    <location>
        <begin position="1"/>
        <end position="24"/>
    </location>
</feature>
<keyword evidence="1" id="KW-0175">Coiled coil</keyword>
<evidence type="ECO:0000256" key="1">
    <source>
        <dbReference type="SAM" id="Coils"/>
    </source>
</evidence>
<keyword evidence="5" id="KW-1185">Reference proteome</keyword>
<gene>
    <name evidence="4" type="ORF">RHGRI_001491</name>
</gene>
<sequence>MTESALRSSFIFIFFTLFPSDFRAFIDGNRINLVASALQWRVRSQPVAVAVADGEEFGEDGDRAGNVAAVDTEEDEAVSHGVDGVDVEEVPDIFFFSTRVTGCGRRQTALKSTLSSKCRPKLSGSEEENELPHMTMFRHRRFQQQLHLRQKAPATPSQSSSPAPNIASPRRQHYPPLPPLLCENFDYWKSRIKAIMRSADEEIWNSCVRGYKLPTKIVDEETVPKLTSELSKKEKAKLINKVNLKLARKYQDVNAELLKLKSQLNKQQGLPFLIIEEMDKLRKEAFDLKEKYEALTELNMVHEGI</sequence>
<feature type="region of interest" description="Disordered" evidence="2">
    <location>
        <begin position="144"/>
        <end position="173"/>
    </location>
</feature>
<evidence type="ECO:0000313" key="4">
    <source>
        <dbReference type="EMBL" id="KAG5565591.1"/>
    </source>
</evidence>
<organism evidence="4 5">
    <name type="scientific">Rhododendron griersonianum</name>
    <dbReference type="NCBI Taxonomy" id="479676"/>
    <lineage>
        <taxon>Eukaryota</taxon>
        <taxon>Viridiplantae</taxon>
        <taxon>Streptophyta</taxon>
        <taxon>Embryophyta</taxon>
        <taxon>Tracheophyta</taxon>
        <taxon>Spermatophyta</taxon>
        <taxon>Magnoliopsida</taxon>
        <taxon>eudicotyledons</taxon>
        <taxon>Gunneridae</taxon>
        <taxon>Pentapetalae</taxon>
        <taxon>asterids</taxon>
        <taxon>Ericales</taxon>
        <taxon>Ericaceae</taxon>
        <taxon>Ericoideae</taxon>
        <taxon>Rhodoreae</taxon>
        <taxon>Rhododendron</taxon>
    </lineage>
</organism>
<feature type="compositionally biased region" description="Low complexity" evidence="2">
    <location>
        <begin position="144"/>
        <end position="164"/>
    </location>
</feature>
<protein>
    <submittedName>
        <fullName evidence="4">Uncharacterized protein</fullName>
    </submittedName>
</protein>
<reference evidence="4" key="1">
    <citation type="submission" date="2020-08" db="EMBL/GenBank/DDBJ databases">
        <title>Plant Genome Project.</title>
        <authorList>
            <person name="Zhang R.-G."/>
        </authorList>
    </citation>
    <scope>NUCLEOTIDE SEQUENCE</scope>
    <source>
        <strain evidence="4">WSP0</strain>
        <tissue evidence="4">Leaf</tissue>
    </source>
</reference>
<name>A0AAV6LLF3_9ERIC</name>
<feature type="coiled-coil region" evidence="1">
    <location>
        <begin position="243"/>
        <end position="298"/>
    </location>
</feature>
<dbReference type="AlphaFoldDB" id="A0AAV6LLF3"/>
<accession>A0AAV6LLF3</accession>